<reference evidence="2 3" key="1">
    <citation type="submission" date="2019-04" db="EMBL/GenBank/DDBJ databases">
        <title>An improved genome assembly and genetic linkage map for asparagus bean, Vigna unguiculata ssp. sesquipedialis.</title>
        <authorList>
            <person name="Xia Q."/>
            <person name="Zhang R."/>
            <person name="Dong Y."/>
        </authorList>
    </citation>
    <scope>NUCLEOTIDE SEQUENCE [LARGE SCALE GENOMIC DNA]</scope>
    <source>
        <tissue evidence="2">Leaf</tissue>
    </source>
</reference>
<proteinExistence type="predicted"/>
<sequence length="112" mass="12526">MRGANSIKDQSLIKRLLPCTLHILLPIPLLPIILLSLYFYPFSLPSSPPTKLSPPSSTSTPLLPSAEEILVFLYQDPPDLLLSSFFSMQEFQHKIEPCALYGPHFNVQFEGA</sequence>
<keyword evidence="3" id="KW-1185">Reference proteome</keyword>
<evidence type="ECO:0000313" key="3">
    <source>
        <dbReference type="Proteomes" id="UP000501690"/>
    </source>
</evidence>
<dbReference type="AlphaFoldDB" id="A0A4D6LR75"/>
<dbReference type="EMBL" id="CP039348">
    <property type="protein sequence ID" value="QCD90596.1"/>
    <property type="molecule type" value="Genomic_DNA"/>
</dbReference>
<name>A0A4D6LR75_VIGUN</name>
<organism evidence="2 3">
    <name type="scientific">Vigna unguiculata</name>
    <name type="common">Cowpea</name>
    <dbReference type="NCBI Taxonomy" id="3917"/>
    <lineage>
        <taxon>Eukaryota</taxon>
        <taxon>Viridiplantae</taxon>
        <taxon>Streptophyta</taxon>
        <taxon>Embryophyta</taxon>
        <taxon>Tracheophyta</taxon>
        <taxon>Spermatophyta</taxon>
        <taxon>Magnoliopsida</taxon>
        <taxon>eudicotyledons</taxon>
        <taxon>Gunneridae</taxon>
        <taxon>Pentapetalae</taxon>
        <taxon>rosids</taxon>
        <taxon>fabids</taxon>
        <taxon>Fabales</taxon>
        <taxon>Fabaceae</taxon>
        <taxon>Papilionoideae</taxon>
        <taxon>50 kb inversion clade</taxon>
        <taxon>NPAAA clade</taxon>
        <taxon>indigoferoid/millettioid clade</taxon>
        <taxon>Phaseoleae</taxon>
        <taxon>Vigna</taxon>
    </lineage>
</organism>
<keyword evidence="1" id="KW-0472">Membrane</keyword>
<accession>A0A4D6LR75</accession>
<gene>
    <name evidence="2" type="ORF">DEO72_LG4g1553</name>
</gene>
<evidence type="ECO:0000256" key="1">
    <source>
        <dbReference type="SAM" id="Phobius"/>
    </source>
</evidence>
<keyword evidence="1" id="KW-1133">Transmembrane helix</keyword>
<dbReference type="Proteomes" id="UP000501690">
    <property type="component" value="Linkage Group LG4"/>
</dbReference>
<evidence type="ECO:0000313" key="2">
    <source>
        <dbReference type="EMBL" id="QCD90596.1"/>
    </source>
</evidence>
<keyword evidence="1" id="KW-0812">Transmembrane</keyword>
<feature type="transmembrane region" description="Helical" evidence="1">
    <location>
        <begin position="21"/>
        <end position="40"/>
    </location>
</feature>
<protein>
    <submittedName>
        <fullName evidence="2">Uncharacterized protein</fullName>
    </submittedName>
</protein>